<keyword evidence="1" id="KW-1133">Transmembrane helix</keyword>
<dbReference type="EMBL" id="RPFL01000061">
    <property type="protein sequence ID" value="RPD83303.1"/>
    <property type="molecule type" value="Genomic_DNA"/>
</dbReference>
<dbReference type="KEGG" id="nwx:CGZ65_09870"/>
<evidence type="ECO:0000313" key="2">
    <source>
        <dbReference type="EMBL" id="RPD83303.1"/>
    </source>
</evidence>
<keyword evidence="1" id="KW-0812">Transmembrane</keyword>
<dbReference type="RefSeq" id="WP_096295685.1">
    <property type="nucleotide sequence ID" value="NZ_CP023429.1"/>
</dbReference>
<protein>
    <submittedName>
        <fullName evidence="2">Uncharacterized protein</fullName>
    </submittedName>
</protein>
<dbReference type="Proteomes" id="UP000272412">
    <property type="component" value="Unassembled WGS sequence"/>
</dbReference>
<reference evidence="2 3" key="1">
    <citation type="submission" date="2018-11" db="EMBL/GenBank/DDBJ databases">
        <title>Neisseria weixii sp. nov. isolated from the rectal contents of plateau pika (Ochotona cruzoniae).</title>
        <authorList>
            <person name="Zhang G."/>
        </authorList>
    </citation>
    <scope>NUCLEOTIDE SEQUENCE [LARGE SCALE GENOMIC DNA]</scope>
    <source>
        <strain evidence="2 3">10009</strain>
    </source>
</reference>
<accession>A0A3N4N7S8</accession>
<sequence>MFNKISIRKNFLLAVFLFFLSVIFELFPSLGYEKIYLVHEKIPDGVLYEVKNRGARGSISFNYNGVKYLSSCTYFLDSLCLNSKHGQEFKGKSVYVLKIVGTDMIAHSMVTEGEFLSGGQTLKVFPVPREYIEKYANTTIYGFKIKRAFSIIVFSYLMVMSFIYFIFYKKQTIN</sequence>
<comment type="caution">
    <text evidence="2">The sequence shown here is derived from an EMBL/GenBank/DDBJ whole genome shotgun (WGS) entry which is preliminary data.</text>
</comment>
<evidence type="ECO:0000313" key="3">
    <source>
        <dbReference type="Proteomes" id="UP000272412"/>
    </source>
</evidence>
<gene>
    <name evidence="2" type="ORF">EGK74_12845</name>
</gene>
<dbReference type="AlphaFoldDB" id="A0A3N4N7S8"/>
<name>A0A3N4N7S8_9NEIS</name>
<keyword evidence="3" id="KW-1185">Reference proteome</keyword>
<organism evidence="2 3">
    <name type="scientific">Neisseria weixii</name>
    <dbReference type="NCBI Taxonomy" id="1853276"/>
    <lineage>
        <taxon>Bacteria</taxon>
        <taxon>Pseudomonadati</taxon>
        <taxon>Pseudomonadota</taxon>
        <taxon>Betaproteobacteria</taxon>
        <taxon>Neisseriales</taxon>
        <taxon>Neisseriaceae</taxon>
        <taxon>Neisseria</taxon>
    </lineage>
</organism>
<evidence type="ECO:0000256" key="1">
    <source>
        <dbReference type="SAM" id="Phobius"/>
    </source>
</evidence>
<feature type="transmembrane region" description="Helical" evidence="1">
    <location>
        <begin position="148"/>
        <end position="168"/>
    </location>
</feature>
<keyword evidence="1" id="KW-0472">Membrane</keyword>
<proteinExistence type="predicted"/>